<reference evidence="2" key="1">
    <citation type="submission" date="2022-01" db="EMBL/GenBank/DDBJ databases">
        <authorList>
            <person name="King R."/>
        </authorList>
    </citation>
    <scope>NUCLEOTIDE SEQUENCE</scope>
</reference>
<keyword evidence="1" id="KW-1133">Transmembrane helix</keyword>
<dbReference type="OrthoDB" id="10563955at2759"/>
<sequence>MDLMKFNGNNLDELRHSKQKLEQFDRILEENMKQSYFSKYTSWFSTTIAIIVIIARLVILMCCCCKCSWLPFIGRFFPKHPSYCGLPQICITNHDERFELSDRPLTELRLRHLEELDEANDRVFHYANASSVPCSTNVPITRPRRSLREKRFQILINFFSKIISYICL</sequence>
<evidence type="ECO:0000313" key="2">
    <source>
        <dbReference type="EMBL" id="CAG9765758.1"/>
    </source>
</evidence>
<gene>
    <name evidence="2" type="ORF">CEUTPL_LOCUS6361</name>
</gene>
<dbReference type="AlphaFoldDB" id="A0A9N9MJ02"/>
<organism evidence="2 3">
    <name type="scientific">Ceutorhynchus assimilis</name>
    <name type="common">cabbage seed weevil</name>
    <dbReference type="NCBI Taxonomy" id="467358"/>
    <lineage>
        <taxon>Eukaryota</taxon>
        <taxon>Metazoa</taxon>
        <taxon>Ecdysozoa</taxon>
        <taxon>Arthropoda</taxon>
        <taxon>Hexapoda</taxon>
        <taxon>Insecta</taxon>
        <taxon>Pterygota</taxon>
        <taxon>Neoptera</taxon>
        <taxon>Endopterygota</taxon>
        <taxon>Coleoptera</taxon>
        <taxon>Polyphaga</taxon>
        <taxon>Cucujiformia</taxon>
        <taxon>Curculionidae</taxon>
        <taxon>Ceutorhynchinae</taxon>
        <taxon>Ceutorhynchus</taxon>
    </lineage>
</organism>
<keyword evidence="1" id="KW-0812">Transmembrane</keyword>
<dbReference type="EMBL" id="OU892279">
    <property type="protein sequence ID" value="CAG9765758.1"/>
    <property type="molecule type" value="Genomic_DNA"/>
</dbReference>
<accession>A0A9N9MJ02</accession>
<proteinExistence type="predicted"/>
<dbReference type="Proteomes" id="UP001152799">
    <property type="component" value="Chromosome 3"/>
</dbReference>
<keyword evidence="1" id="KW-0472">Membrane</keyword>
<name>A0A9N9MJ02_9CUCU</name>
<evidence type="ECO:0000313" key="3">
    <source>
        <dbReference type="Proteomes" id="UP001152799"/>
    </source>
</evidence>
<keyword evidence="3" id="KW-1185">Reference proteome</keyword>
<feature type="transmembrane region" description="Helical" evidence="1">
    <location>
        <begin position="40"/>
        <end position="61"/>
    </location>
</feature>
<protein>
    <submittedName>
        <fullName evidence="2">Uncharacterized protein</fullName>
    </submittedName>
</protein>
<evidence type="ECO:0000256" key="1">
    <source>
        <dbReference type="SAM" id="Phobius"/>
    </source>
</evidence>